<feature type="domain" description="DUF5666" evidence="2">
    <location>
        <begin position="113"/>
        <end position="172"/>
    </location>
</feature>
<name>A0A2M8QGT9_9CHLR</name>
<feature type="domain" description="DUF5666" evidence="2">
    <location>
        <begin position="37"/>
        <end position="96"/>
    </location>
</feature>
<protein>
    <recommendedName>
        <fullName evidence="2">DUF5666 domain-containing protein</fullName>
    </recommendedName>
</protein>
<proteinExistence type="predicted"/>
<reference evidence="3 4" key="1">
    <citation type="submission" date="2017-11" db="EMBL/GenBank/DDBJ databases">
        <title>Evolution of Phototrophy in the Chloroflexi Phylum Driven by Horizontal Gene Transfer.</title>
        <authorList>
            <person name="Ward L.M."/>
            <person name="Hemp J."/>
            <person name="Shih P.M."/>
            <person name="Mcglynn S.E."/>
            <person name="Fischer W."/>
        </authorList>
    </citation>
    <scope>NUCLEOTIDE SEQUENCE [LARGE SCALE GENOMIC DNA]</scope>
    <source>
        <strain evidence="3">JP3_7</strain>
    </source>
</reference>
<feature type="chain" id="PRO_5014857412" description="DUF5666 domain-containing protein" evidence="1">
    <location>
        <begin position="28"/>
        <end position="176"/>
    </location>
</feature>
<keyword evidence="1" id="KW-0732">Signal</keyword>
<comment type="caution">
    <text evidence="3">The sequence shown here is derived from an EMBL/GenBank/DDBJ whole genome shotgun (WGS) entry which is preliminary data.</text>
</comment>
<organism evidence="3 4">
    <name type="scientific">Candidatus Thermofonsia Clade 3 bacterium</name>
    <dbReference type="NCBI Taxonomy" id="2364212"/>
    <lineage>
        <taxon>Bacteria</taxon>
        <taxon>Bacillati</taxon>
        <taxon>Chloroflexota</taxon>
        <taxon>Candidatus Thermofontia</taxon>
        <taxon>Candidatus Thermofonsia Clade 3</taxon>
    </lineage>
</organism>
<evidence type="ECO:0000256" key="1">
    <source>
        <dbReference type="SAM" id="SignalP"/>
    </source>
</evidence>
<evidence type="ECO:0000313" key="4">
    <source>
        <dbReference type="Proteomes" id="UP000230790"/>
    </source>
</evidence>
<sequence length="176" mass="18286">MNRFIKACVAGIAAFALALIALQPAFAKPNDGNFKFYGTVQSLPAGLYGAWVVDGRTVNVGPGAAIKQKYGPIGVGSYVGVKGWLQPDGSVNATKIDGKRGNGGGPGYYVKFYGVVQNLPAGLYGAWVVDGRTVNVGPGTMIKQKYGPISVGSIVEVKGYQQADGSVNATKIDGKR</sequence>
<dbReference type="InterPro" id="IPR043724">
    <property type="entry name" value="DUF5666"/>
</dbReference>
<evidence type="ECO:0000259" key="2">
    <source>
        <dbReference type="Pfam" id="PF18914"/>
    </source>
</evidence>
<dbReference type="AlphaFoldDB" id="A0A2M8QGT9"/>
<feature type="signal peptide" evidence="1">
    <location>
        <begin position="1"/>
        <end position="27"/>
    </location>
</feature>
<gene>
    <name evidence="3" type="ORF">CUN48_00705</name>
</gene>
<dbReference type="Proteomes" id="UP000230790">
    <property type="component" value="Unassembled WGS sequence"/>
</dbReference>
<evidence type="ECO:0000313" key="3">
    <source>
        <dbReference type="EMBL" id="PJF49016.1"/>
    </source>
</evidence>
<dbReference type="EMBL" id="PGTN01000002">
    <property type="protein sequence ID" value="PJF49016.1"/>
    <property type="molecule type" value="Genomic_DNA"/>
</dbReference>
<accession>A0A2M8QGT9</accession>
<dbReference type="Pfam" id="PF18914">
    <property type="entry name" value="DUF5666"/>
    <property type="match status" value="2"/>
</dbReference>